<evidence type="ECO:0000259" key="1">
    <source>
        <dbReference type="Pfam" id="PF19335"/>
    </source>
</evidence>
<dbReference type="InterPro" id="IPR045800">
    <property type="entry name" value="HMBD"/>
</dbReference>
<proteinExistence type="predicted"/>
<dbReference type="GO" id="GO:0046872">
    <property type="term" value="F:metal ion binding"/>
    <property type="evidence" value="ECO:0007669"/>
    <property type="project" value="InterPro"/>
</dbReference>
<dbReference type="AlphaFoldDB" id="A0A3B1CKM1"/>
<reference evidence="2" key="1">
    <citation type="submission" date="2018-06" db="EMBL/GenBank/DDBJ databases">
        <authorList>
            <person name="Zhirakovskaya E."/>
        </authorList>
    </citation>
    <scope>NUCLEOTIDE SEQUENCE</scope>
</reference>
<feature type="domain" description="Heavy metal binding" evidence="1">
    <location>
        <begin position="146"/>
        <end position="173"/>
    </location>
</feature>
<organism evidence="2">
    <name type="scientific">hydrothermal vent metagenome</name>
    <dbReference type="NCBI Taxonomy" id="652676"/>
    <lineage>
        <taxon>unclassified sequences</taxon>
        <taxon>metagenomes</taxon>
        <taxon>ecological metagenomes</taxon>
    </lineage>
</organism>
<feature type="non-terminal residue" evidence="2">
    <location>
        <position position="174"/>
    </location>
</feature>
<evidence type="ECO:0000313" key="2">
    <source>
        <dbReference type="EMBL" id="VAX19415.1"/>
    </source>
</evidence>
<accession>A0A3B1CKM1</accession>
<dbReference type="EMBL" id="UOGD01000139">
    <property type="protein sequence ID" value="VAX19415.1"/>
    <property type="molecule type" value="Genomic_DNA"/>
</dbReference>
<feature type="domain" description="Heavy metal binding" evidence="1">
    <location>
        <begin position="61"/>
        <end position="84"/>
    </location>
</feature>
<protein>
    <submittedName>
        <fullName evidence="2">Probable Co/Zn/Cd efflux system membrane fusion protein</fullName>
    </submittedName>
</protein>
<name>A0A3B1CKM1_9ZZZZ</name>
<sequence>MKNIIKITAFAFAVTFLSAMVLSAQDHGDMKKSDKKTESKTQNHKMMDAKMMDKNNDGKVFQCEMHPDQISDKADNCSKCDSKLSEVSVADANSNMMKKGMMMDHSKIMDHDKMKMKKDHSMKESHVVHKGVIDVDKIDVNKDGKVYQDTMDWNVISDKPGECPLCGMNLKEVT</sequence>
<gene>
    <name evidence="2" type="ORF">MNBD_IGNAVI01-3201</name>
</gene>
<dbReference type="Pfam" id="PF19335">
    <property type="entry name" value="HMBD"/>
    <property type="match status" value="2"/>
</dbReference>